<reference evidence="2 3" key="1">
    <citation type="journal article" date="2021" name="Nat. Plants">
        <title>The Taxus genome provides insights into paclitaxel biosynthesis.</title>
        <authorList>
            <person name="Xiong X."/>
            <person name="Gou J."/>
            <person name="Liao Q."/>
            <person name="Li Y."/>
            <person name="Zhou Q."/>
            <person name="Bi G."/>
            <person name="Li C."/>
            <person name="Du R."/>
            <person name="Wang X."/>
            <person name="Sun T."/>
            <person name="Guo L."/>
            <person name="Liang H."/>
            <person name="Lu P."/>
            <person name="Wu Y."/>
            <person name="Zhang Z."/>
            <person name="Ro D.K."/>
            <person name="Shang Y."/>
            <person name="Huang S."/>
            <person name="Yan J."/>
        </authorList>
    </citation>
    <scope>NUCLEOTIDE SEQUENCE [LARGE SCALE GENOMIC DNA]</scope>
    <source>
        <strain evidence="2">Ta-2019</strain>
    </source>
</reference>
<name>A0AA38G4R0_TAXCH</name>
<dbReference type="PANTHER" id="PTHR12873">
    <property type="entry name" value="T7-LIKE MITOCHONDRIAL DNA HELICASE"/>
    <property type="match status" value="1"/>
</dbReference>
<accession>A0AA38G4R0</accession>
<dbReference type="OMA" id="NCISAPD"/>
<dbReference type="AlphaFoldDB" id="A0AA38G4R0"/>
<keyword evidence="3" id="KW-1185">Reference proteome</keyword>
<proteinExistence type="predicted"/>
<evidence type="ECO:0000313" key="3">
    <source>
        <dbReference type="Proteomes" id="UP000824469"/>
    </source>
</evidence>
<dbReference type="InterPro" id="IPR034154">
    <property type="entry name" value="TOPRIM_DnaG/twinkle"/>
</dbReference>
<dbReference type="Proteomes" id="UP000824469">
    <property type="component" value="Unassembled WGS sequence"/>
</dbReference>
<organism evidence="2 3">
    <name type="scientific">Taxus chinensis</name>
    <name type="common">Chinese yew</name>
    <name type="synonym">Taxus wallichiana var. chinensis</name>
    <dbReference type="NCBI Taxonomy" id="29808"/>
    <lineage>
        <taxon>Eukaryota</taxon>
        <taxon>Viridiplantae</taxon>
        <taxon>Streptophyta</taxon>
        <taxon>Embryophyta</taxon>
        <taxon>Tracheophyta</taxon>
        <taxon>Spermatophyta</taxon>
        <taxon>Pinopsida</taxon>
        <taxon>Pinidae</taxon>
        <taxon>Conifers II</taxon>
        <taxon>Cupressales</taxon>
        <taxon>Taxaceae</taxon>
        <taxon>Taxus</taxon>
    </lineage>
</organism>
<gene>
    <name evidence="2" type="ORF">KI387_023897</name>
</gene>
<dbReference type="InterPro" id="IPR006171">
    <property type="entry name" value="TOPRIM_dom"/>
</dbReference>
<dbReference type="Gene3D" id="3.40.1360.10">
    <property type="match status" value="1"/>
</dbReference>
<protein>
    <recommendedName>
        <fullName evidence="1">Toprim domain-containing protein</fullName>
    </recommendedName>
</protein>
<evidence type="ECO:0000313" key="2">
    <source>
        <dbReference type="EMBL" id="KAH9315270.1"/>
    </source>
</evidence>
<feature type="non-terminal residue" evidence="2">
    <location>
        <position position="1"/>
    </location>
</feature>
<dbReference type="GO" id="GO:0043139">
    <property type="term" value="F:5'-3' DNA helicase activity"/>
    <property type="evidence" value="ECO:0007669"/>
    <property type="project" value="InterPro"/>
</dbReference>
<evidence type="ECO:0000259" key="1">
    <source>
        <dbReference type="PROSITE" id="PS50880"/>
    </source>
</evidence>
<dbReference type="CDD" id="cd01029">
    <property type="entry name" value="TOPRIM_primases"/>
    <property type="match status" value="1"/>
</dbReference>
<dbReference type="PROSITE" id="PS50880">
    <property type="entry name" value="TOPRIM"/>
    <property type="match status" value="1"/>
</dbReference>
<dbReference type="EMBL" id="JAHRHJ020000005">
    <property type="protein sequence ID" value="KAH9315270.1"/>
    <property type="molecule type" value="Genomic_DNA"/>
</dbReference>
<feature type="domain" description="Toprim" evidence="1">
    <location>
        <begin position="45"/>
        <end position="153"/>
    </location>
</feature>
<dbReference type="Pfam" id="PF13662">
    <property type="entry name" value="Toprim_4"/>
    <property type="match status" value="1"/>
</dbReference>
<dbReference type="GO" id="GO:0003697">
    <property type="term" value="F:single-stranded DNA binding"/>
    <property type="evidence" value="ECO:0007669"/>
    <property type="project" value="InterPro"/>
</dbReference>
<comment type="caution">
    <text evidence="2">The sequence shown here is derived from an EMBL/GenBank/DDBJ whole genome shotgun (WGS) entry which is preliminary data.</text>
</comment>
<dbReference type="InterPro" id="IPR027032">
    <property type="entry name" value="Twinkle-like"/>
</dbReference>
<feature type="non-terminal residue" evidence="2">
    <location>
        <position position="153"/>
    </location>
</feature>
<dbReference type="SUPFAM" id="SSF56731">
    <property type="entry name" value="DNA primase core"/>
    <property type="match status" value="1"/>
</dbReference>
<sequence length="153" mass="17686">PVIAFTYRKNGKIVNCKYRELQKRFWQEKLGEKIPYGLDDIKGAKDIIIVEGEIDKLSMEEAGYKNCISAPDGAPAKVSTKDLPPPEQDKKYEYLWKFQEYFDQASRIILATDADNPGQALAEELARRLGKERCWRVTWPRKTQDELCKDANE</sequence>
<dbReference type="PANTHER" id="PTHR12873:SF0">
    <property type="entry name" value="TWINKLE MTDNA HELICASE"/>
    <property type="match status" value="1"/>
</dbReference>
<dbReference type="SMART" id="SM00493">
    <property type="entry name" value="TOPRIM"/>
    <property type="match status" value="1"/>
</dbReference>